<feature type="compositionally biased region" description="Basic and acidic residues" evidence="1">
    <location>
        <begin position="85"/>
        <end position="109"/>
    </location>
</feature>
<feature type="compositionally biased region" description="Polar residues" evidence="1">
    <location>
        <begin position="184"/>
        <end position="195"/>
    </location>
</feature>
<reference evidence="3 4" key="1">
    <citation type="journal article" date="2018" name="Sci. Data">
        <title>The draft genome sequence of cork oak.</title>
        <authorList>
            <person name="Ramos A.M."/>
            <person name="Usie A."/>
            <person name="Barbosa P."/>
            <person name="Barros P.M."/>
            <person name="Capote T."/>
            <person name="Chaves I."/>
            <person name="Simoes F."/>
            <person name="Abreu I."/>
            <person name="Carrasquinho I."/>
            <person name="Faro C."/>
            <person name="Guimaraes J.B."/>
            <person name="Mendonca D."/>
            <person name="Nobrega F."/>
            <person name="Rodrigues L."/>
            <person name="Saibo N.J.M."/>
            <person name="Varela M.C."/>
            <person name="Egas C."/>
            <person name="Matos J."/>
            <person name="Miguel C.M."/>
            <person name="Oliveira M.M."/>
            <person name="Ricardo C.P."/>
            <person name="Goncalves S."/>
        </authorList>
    </citation>
    <scope>NUCLEOTIDE SEQUENCE [LARGE SCALE GENOMIC DNA]</scope>
    <source>
        <strain evidence="4">cv. HL8</strain>
    </source>
</reference>
<gene>
    <name evidence="3" type="ORF">CFP56_011894</name>
</gene>
<feature type="domain" description="Zinc knuckle CX2CX4HX4C" evidence="2">
    <location>
        <begin position="9"/>
        <end position="54"/>
    </location>
</feature>
<comment type="caution">
    <text evidence="3">The sequence shown here is derived from an EMBL/GenBank/DDBJ whole genome shotgun (WGS) entry which is preliminary data.</text>
</comment>
<dbReference type="Pfam" id="PF14392">
    <property type="entry name" value="zf-CCHC_4"/>
    <property type="match status" value="1"/>
</dbReference>
<evidence type="ECO:0000259" key="2">
    <source>
        <dbReference type="Pfam" id="PF14392"/>
    </source>
</evidence>
<feature type="region of interest" description="Disordered" evidence="1">
    <location>
        <begin position="170"/>
        <end position="234"/>
    </location>
</feature>
<evidence type="ECO:0000256" key="1">
    <source>
        <dbReference type="SAM" id="MobiDB-lite"/>
    </source>
</evidence>
<protein>
    <recommendedName>
        <fullName evidence="2">Zinc knuckle CX2CX4HX4C domain-containing protein</fullName>
    </recommendedName>
</protein>
<name>A0AAW0KYP4_QUESU</name>
<dbReference type="AlphaFoldDB" id="A0AAW0KYP4"/>
<dbReference type="Proteomes" id="UP000237347">
    <property type="component" value="Unassembled WGS sequence"/>
</dbReference>
<evidence type="ECO:0000313" key="4">
    <source>
        <dbReference type="Proteomes" id="UP000237347"/>
    </source>
</evidence>
<proteinExistence type="predicted"/>
<evidence type="ECO:0000313" key="3">
    <source>
        <dbReference type="EMBL" id="KAK7843803.1"/>
    </source>
</evidence>
<sequence>MRVKVALPISKPLGRWAFLAGSSGQRTWVSFRYERLALFCHHCGLLGHDLKHCAQHFALTKGNRNMVCQYGEWMKASGSRVRSPNRRDQAREVDDHGNDERRTTLHQQDEMVETAHGGGRCESDTRGGADKCINDDNVNKGLAPEISLANPVSQEAQSTDKDVMEKSTLDEMFGPSMVGLGTSDGPTNESGNNRPQGLDKQRTWTRRAHMDFGPVENLKEGAKSVLGKRINQAQ</sequence>
<dbReference type="InterPro" id="IPR025836">
    <property type="entry name" value="Zn_knuckle_CX2CX4HX4C"/>
</dbReference>
<organism evidence="3 4">
    <name type="scientific">Quercus suber</name>
    <name type="common">Cork oak</name>
    <dbReference type="NCBI Taxonomy" id="58331"/>
    <lineage>
        <taxon>Eukaryota</taxon>
        <taxon>Viridiplantae</taxon>
        <taxon>Streptophyta</taxon>
        <taxon>Embryophyta</taxon>
        <taxon>Tracheophyta</taxon>
        <taxon>Spermatophyta</taxon>
        <taxon>Magnoliopsida</taxon>
        <taxon>eudicotyledons</taxon>
        <taxon>Gunneridae</taxon>
        <taxon>Pentapetalae</taxon>
        <taxon>rosids</taxon>
        <taxon>fabids</taxon>
        <taxon>Fagales</taxon>
        <taxon>Fagaceae</taxon>
        <taxon>Quercus</taxon>
    </lineage>
</organism>
<accession>A0AAW0KYP4</accession>
<keyword evidence="4" id="KW-1185">Reference proteome</keyword>
<dbReference type="EMBL" id="PKMF04000196">
    <property type="protein sequence ID" value="KAK7843803.1"/>
    <property type="molecule type" value="Genomic_DNA"/>
</dbReference>
<feature type="region of interest" description="Disordered" evidence="1">
    <location>
        <begin position="78"/>
        <end position="126"/>
    </location>
</feature>